<dbReference type="AlphaFoldDB" id="A0A1R4GC52"/>
<sequence>MNIFAAVDTLQRSSTMSLASLRRAFGVKAALAWDMKASCL</sequence>
<dbReference type="Proteomes" id="UP000195913">
    <property type="component" value="Unassembled WGS sequence"/>
</dbReference>
<gene>
    <name evidence="1" type="ORF">FM101_09420</name>
</gene>
<reference evidence="1 2" key="1">
    <citation type="submission" date="2017-02" db="EMBL/GenBank/DDBJ databases">
        <authorList>
            <person name="Peterson S.W."/>
        </authorList>
    </citation>
    <scope>NUCLEOTIDE SEQUENCE [LARGE SCALE GENOMIC DNA]</scope>
    <source>
        <strain evidence="1 2">B Ar 00.02</strain>
    </source>
</reference>
<name>A0A1R4GC52_9MICC</name>
<keyword evidence="2" id="KW-1185">Reference proteome</keyword>
<organism evidence="1 2">
    <name type="scientific">Arthrobacter rhombi</name>
    <dbReference type="NCBI Taxonomy" id="71253"/>
    <lineage>
        <taxon>Bacteria</taxon>
        <taxon>Bacillati</taxon>
        <taxon>Actinomycetota</taxon>
        <taxon>Actinomycetes</taxon>
        <taxon>Micrococcales</taxon>
        <taxon>Micrococcaceae</taxon>
        <taxon>Arthrobacter</taxon>
    </lineage>
</organism>
<protein>
    <submittedName>
        <fullName evidence="1">Uncharacterized protein</fullName>
    </submittedName>
</protein>
<dbReference type="EMBL" id="FUHW01000032">
    <property type="protein sequence ID" value="SJM65663.1"/>
    <property type="molecule type" value="Genomic_DNA"/>
</dbReference>
<accession>A0A1R4GC52</accession>
<evidence type="ECO:0000313" key="2">
    <source>
        <dbReference type="Proteomes" id="UP000195913"/>
    </source>
</evidence>
<evidence type="ECO:0000313" key="1">
    <source>
        <dbReference type="EMBL" id="SJM65663.1"/>
    </source>
</evidence>
<proteinExistence type="predicted"/>